<dbReference type="SUPFAM" id="SSF56219">
    <property type="entry name" value="DNase I-like"/>
    <property type="match status" value="1"/>
</dbReference>
<evidence type="ECO:0000256" key="2">
    <source>
        <dbReference type="ARBA" id="ARBA00007092"/>
    </source>
</evidence>
<keyword evidence="5" id="KW-0460">Magnesium</keyword>
<keyword evidence="4" id="KW-0378">Hydrolase</keyword>
<dbReference type="Gene3D" id="3.60.10.10">
    <property type="entry name" value="Endonuclease/exonuclease/phosphatase"/>
    <property type="match status" value="1"/>
</dbReference>
<dbReference type="PROSITE" id="PS51435">
    <property type="entry name" value="AP_NUCLEASE_F1_4"/>
    <property type="match status" value="1"/>
</dbReference>
<evidence type="ECO:0000256" key="1">
    <source>
        <dbReference type="ARBA" id="ARBA00001946"/>
    </source>
</evidence>
<dbReference type="InterPro" id="IPR005135">
    <property type="entry name" value="Endo/exonuclease/phosphatase"/>
</dbReference>
<organism evidence="7">
    <name type="scientific">viral metagenome</name>
    <dbReference type="NCBI Taxonomy" id="1070528"/>
    <lineage>
        <taxon>unclassified sequences</taxon>
        <taxon>metagenomes</taxon>
        <taxon>organismal metagenomes</taxon>
    </lineage>
</organism>
<dbReference type="AlphaFoldDB" id="A0A6C0AZ89"/>
<protein>
    <recommendedName>
        <fullName evidence="6">Endonuclease/exonuclease/phosphatase domain-containing protein</fullName>
    </recommendedName>
</protein>
<dbReference type="GO" id="GO:0008081">
    <property type="term" value="F:phosphoric diester hydrolase activity"/>
    <property type="evidence" value="ECO:0007669"/>
    <property type="project" value="TreeGrafter"/>
</dbReference>
<evidence type="ECO:0000256" key="4">
    <source>
        <dbReference type="ARBA" id="ARBA00022801"/>
    </source>
</evidence>
<evidence type="ECO:0000313" key="7">
    <source>
        <dbReference type="EMBL" id="QHS84620.1"/>
    </source>
</evidence>
<dbReference type="InterPro" id="IPR036691">
    <property type="entry name" value="Endo/exonu/phosph_ase_sf"/>
</dbReference>
<reference evidence="7" key="1">
    <citation type="journal article" date="2020" name="Nature">
        <title>Giant virus diversity and host interactions through global metagenomics.</title>
        <authorList>
            <person name="Schulz F."/>
            <person name="Roux S."/>
            <person name="Paez-Espino D."/>
            <person name="Jungbluth S."/>
            <person name="Walsh D.A."/>
            <person name="Denef V.J."/>
            <person name="McMahon K.D."/>
            <person name="Konstantinidis K.T."/>
            <person name="Eloe-Fadrosh E.A."/>
            <person name="Kyrpides N.C."/>
            <person name="Woyke T."/>
        </authorList>
    </citation>
    <scope>NUCLEOTIDE SEQUENCE</scope>
    <source>
        <strain evidence="7">GVMAG-S-ERX556022-25</strain>
    </source>
</reference>
<feature type="domain" description="Endonuclease/exonuclease/phosphatase" evidence="6">
    <location>
        <begin position="6"/>
        <end position="241"/>
    </location>
</feature>
<dbReference type="GO" id="GO:0008311">
    <property type="term" value="F:double-stranded DNA 3'-5' DNA exonuclease activity"/>
    <property type="evidence" value="ECO:0007669"/>
    <property type="project" value="TreeGrafter"/>
</dbReference>
<dbReference type="CDD" id="cd09087">
    <property type="entry name" value="Ape1-like_AP-endo"/>
    <property type="match status" value="1"/>
</dbReference>
<proteinExistence type="inferred from homology"/>
<dbReference type="GO" id="GO:0006284">
    <property type="term" value="P:base-excision repair"/>
    <property type="evidence" value="ECO:0007669"/>
    <property type="project" value="TreeGrafter"/>
</dbReference>
<dbReference type="EMBL" id="MN738810">
    <property type="protein sequence ID" value="QHS84620.1"/>
    <property type="molecule type" value="Genomic_DNA"/>
</dbReference>
<accession>A0A6C0AZ89</accession>
<evidence type="ECO:0000259" key="6">
    <source>
        <dbReference type="Pfam" id="PF03372"/>
    </source>
</evidence>
<sequence length="255" mass="29895">MLKKGNLEKILQETDYDIVCLQETKAEEHQVKLSPEIEHKYPFRFWHSTKGTTQRKGLSGTAIWSKTQPINIINPPIIDEEGRITTLQFDDFIIVCVYTPNSQSLESPRYKFRIESWDKHFREYIVALKNIKPTIITGDLNVAHNDIDIYDPKRCRNRIAGFLDDERSEFQKHLDTGFVDIYRQLYPTKVGAYTFWNQIRPENRINNIGWRIDYFLLGGDEKSTLDIIDCKILTDVYGSDHCPLHLEMDKKVPQV</sequence>
<comment type="similarity">
    <text evidence="2">Belongs to the DNA repair enzymes AP/ExoA family.</text>
</comment>
<dbReference type="GO" id="GO:0046872">
    <property type="term" value="F:metal ion binding"/>
    <property type="evidence" value="ECO:0007669"/>
    <property type="project" value="UniProtKB-KW"/>
</dbReference>
<evidence type="ECO:0000256" key="5">
    <source>
        <dbReference type="ARBA" id="ARBA00022842"/>
    </source>
</evidence>
<dbReference type="GO" id="GO:0003906">
    <property type="term" value="F:DNA-(apurinic or apyrimidinic site) endonuclease activity"/>
    <property type="evidence" value="ECO:0007669"/>
    <property type="project" value="TreeGrafter"/>
</dbReference>
<dbReference type="PANTHER" id="PTHR22748:SF6">
    <property type="entry name" value="DNA-(APURINIC OR APYRIMIDINIC SITE) ENDONUCLEASE"/>
    <property type="match status" value="1"/>
</dbReference>
<dbReference type="Pfam" id="PF03372">
    <property type="entry name" value="Exo_endo_phos"/>
    <property type="match status" value="1"/>
</dbReference>
<keyword evidence="3" id="KW-0479">Metal-binding</keyword>
<name>A0A6C0AZ89_9ZZZZ</name>
<comment type="cofactor">
    <cofactor evidence="1">
        <name>Mg(2+)</name>
        <dbReference type="ChEBI" id="CHEBI:18420"/>
    </cofactor>
</comment>
<dbReference type="PANTHER" id="PTHR22748">
    <property type="entry name" value="AP ENDONUCLEASE"/>
    <property type="match status" value="1"/>
</dbReference>
<dbReference type="NCBIfam" id="TIGR00195">
    <property type="entry name" value="exoDNase_III"/>
    <property type="match status" value="1"/>
</dbReference>
<dbReference type="GO" id="GO:0005634">
    <property type="term" value="C:nucleus"/>
    <property type="evidence" value="ECO:0007669"/>
    <property type="project" value="TreeGrafter"/>
</dbReference>
<dbReference type="InterPro" id="IPR004808">
    <property type="entry name" value="AP_endonuc_1"/>
</dbReference>
<dbReference type="NCBIfam" id="TIGR00633">
    <property type="entry name" value="xth"/>
    <property type="match status" value="1"/>
</dbReference>
<evidence type="ECO:0000256" key="3">
    <source>
        <dbReference type="ARBA" id="ARBA00022723"/>
    </source>
</evidence>